<dbReference type="PROSITE" id="PS50280">
    <property type="entry name" value="SET"/>
    <property type="match status" value="1"/>
</dbReference>
<reference evidence="2" key="1">
    <citation type="journal article" date="2020" name="Nature">
        <title>Giant virus diversity and host interactions through global metagenomics.</title>
        <authorList>
            <person name="Schulz F."/>
            <person name="Roux S."/>
            <person name="Paez-Espino D."/>
            <person name="Jungbluth S."/>
            <person name="Walsh D.A."/>
            <person name="Denef V.J."/>
            <person name="McMahon K.D."/>
            <person name="Konstantinidis K.T."/>
            <person name="Eloe-Fadrosh E.A."/>
            <person name="Kyrpides N.C."/>
            <person name="Woyke T."/>
        </authorList>
    </citation>
    <scope>NUCLEOTIDE SEQUENCE</scope>
    <source>
        <strain evidence="2">GVMAG-M-3300018416-26</strain>
    </source>
</reference>
<dbReference type="InterPro" id="IPR046341">
    <property type="entry name" value="SET_dom_sf"/>
</dbReference>
<dbReference type="SMART" id="SM00317">
    <property type="entry name" value="SET"/>
    <property type="match status" value="1"/>
</dbReference>
<dbReference type="SUPFAM" id="SSF82199">
    <property type="entry name" value="SET domain"/>
    <property type="match status" value="1"/>
</dbReference>
<name>A0A6C0BQJ2_9ZZZZ</name>
<proteinExistence type="predicted"/>
<dbReference type="Gene3D" id="2.170.270.10">
    <property type="entry name" value="SET domain"/>
    <property type="match status" value="1"/>
</dbReference>
<evidence type="ECO:0000259" key="1">
    <source>
        <dbReference type="PROSITE" id="PS50280"/>
    </source>
</evidence>
<dbReference type="InterPro" id="IPR001214">
    <property type="entry name" value="SET_dom"/>
</dbReference>
<protein>
    <recommendedName>
        <fullName evidence="1">SET domain-containing protein</fullName>
    </recommendedName>
</protein>
<organism evidence="2">
    <name type="scientific">viral metagenome</name>
    <dbReference type="NCBI Taxonomy" id="1070528"/>
    <lineage>
        <taxon>unclassified sequences</taxon>
        <taxon>metagenomes</taxon>
        <taxon>organismal metagenomes</taxon>
    </lineage>
</organism>
<dbReference type="EMBL" id="MN739220">
    <property type="protein sequence ID" value="QHS94330.1"/>
    <property type="molecule type" value="Genomic_DNA"/>
</dbReference>
<evidence type="ECO:0000313" key="2">
    <source>
        <dbReference type="EMBL" id="QHS94330.1"/>
    </source>
</evidence>
<feature type="domain" description="SET" evidence="1">
    <location>
        <begin position="8"/>
        <end position="112"/>
    </location>
</feature>
<sequence length="131" mass="14846">MSSLVDCSKVCVNASNVLDDGCGAFANQAIKNGDIVEKGLVRIIEFDGNKNEYVFTWSEDRTKWAFASGCATFYNTSLTPNTKMIRDFDNNTFTIYAIKNIDVGEELTHTYKSLEWRKCFNSLKEKLVCKE</sequence>
<dbReference type="AlphaFoldDB" id="A0A6C0BQJ2"/>
<accession>A0A6C0BQJ2</accession>
<dbReference type="Pfam" id="PF00856">
    <property type="entry name" value="SET"/>
    <property type="match status" value="1"/>
</dbReference>